<gene>
    <name evidence="2" type="ORF">G5I_13287</name>
</gene>
<organism evidence="3">
    <name type="scientific">Acromyrmex echinatior</name>
    <name type="common">Panamanian leafcutter ant</name>
    <name type="synonym">Acromyrmex octospinosus echinatior</name>
    <dbReference type="NCBI Taxonomy" id="103372"/>
    <lineage>
        <taxon>Eukaryota</taxon>
        <taxon>Metazoa</taxon>
        <taxon>Ecdysozoa</taxon>
        <taxon>Arthropoda</taxon>
        <taxon>Hexapoda</taxon>
        <taxon>Insecta</taxon>
        <taxon>Pterygota</taxon>
        <taxon>Neoptera</taxon>
        <taxon>Endopterygota</taxon>
        <taxon>Hymenoptera</taxon>
        <taxon>Apocrita</taxon>
        <taxon>Aculeata</taxon>
        <taxon>Formicoidea</taxon>
        <taxon>Formicidae</taxon>
        <taxon>Myrmicinae</taxon>
        <taxon>Acromyrmex</taxon>
    </lineage>
</organism>
<name>F4X4M1_ACREC</name>
<feature type="region of interest" description="Disordered" evidence="1">
    <location>
        <begin position="327"/>
        <end position="364"/>
    </location>
</feature>
<dbReference type="AlphaFoldDB" id="F4X4M1"/>
<dbReference type="InParanoid" id="F4X4M1"/>
<dbReference type="EMBL" id="GL888664">
    <property type="protein sequence ID" value="EGI58601.1"/>
    <property type="molecule type" value="Genomic_DNA"/>
</dbReference>
<protein>
    <submittedName>
        <fullName evidence="2">Uncharacterized protein</fullName>
    </submittedName>
</protein>
<proteinExistence type="predicted"/>
<sequence>MRTRWLSSLPLREGCCDLREDTENCENEEIVNSPVADNGSVGTSAPGGFGPIGNTEVVDLTLPASSDEGMEVDRAGSRSGSVSLGSTLVEDYGELSSSFEQVPYKGKKGRHKPKGSNALGSRAMAKISSRRLELEDDKWTRRTFLRSRRREAQDSSQKTAIEEITSLFPQMSPKSVVAKTLRVLDIAGEAERRIQTMNGALRRQIKRRFSRHRDPAVVEAMCEAGPSNMPSIYRPSLGRTRKKLEDVPPRPTKIDRSGHIIRVDLSRIASDDCIDSRVDKRTVRGGSEAVLLKSAGAQRVELSPPLPTYSVDEESWMVVASKRARKRARKKKGKKEDVLGMTTGKTADLDAVSPPSTRASGARRVVAGGDAPKTICASYVAAGSVPGNVPRSSPTPTSTLSVWSSAAAGALLLSTGDSVPVSPARRSSISVTSGGTAAAAAATAERARPMSSLCMRTATLEKSRNWQECITVITEDEEKSPIVLAGSNQNDN</sequence>
<evidence type="ECO:0000256" key="1">
    <source>
        <dbReference type="SAM" id="MobiDB-lite"/>
    </source>
</evidence>
<accession>F4X4M1</accession>
<dbReference type="Proteomes" id="UP000007755">
    <property type="component" value="Unassembled WGS sequence"/>
</dbReference>
<keyword evidence="3" id="KW-1185">Reference proteome</keyword>
<evidence type="ECO:0000313" key="2">
    <source>
        <dbReference type="EMBL" id="EGI58601.1"/>
    </source>
</evidence>
<dbReference type="OrthoDB" id="7554769at2759"/>
<reference evidence="2" key="1">
    <citation type="submission" date="2011-02" db="EMBL/GenBank/DDBJ databases">
        <title>The genome of the leaf-cutting ant Acromyrmex echinatior suggests key adaptations to social evolution and fungus farming.</title>
        <authorList>
            <person name="Nygaard S."/>
            <person name="Zhang G."/>
        </authorList>
    </citation>
    <scope>NUCLEOTIDE SEQUENCE</scope>
</reference>
<evidence type="ECO:0000313" key="3">
    <source>
        <dbReference type="Proteomes" id="UP000007755"/>
    </source>
</evidence>